<accession>A0ABZ2TVD4</accession>
<dbReference type="InterPro" id="IPR026444">
    <property type="entry name" value="Secre_tail"/>
</dbReference>
<dbReference type="RefSeq" id="WP_340935126.1">
    <property type="nucleotide sequence ID" value="NZ_CP150496.1"/>
</dbReference>
<evidence type="ECO:0000313" key="3">
    <source>
        <dbReference type="Proteomes" id="UP001491088"/>
    </source>
</evidence>
<dbReference type="SUPFAM" id="SSF49899">
    <property type="entry name" value="Concanavalin A-like lectins/glucanases"/>
    <property type="match status" value="1"/>
</dbReference>
<sequence length="813" mass="89490">MKNITIYILYIFIIVYSSLQAQIPCSAGFEANGTNDYITIPNTDAINLQNTKNRTVEFWFKPSDITTRQVLYEEGAQVNVILFYIEAGRIYLGGYRNNADTAARRRFFRSELGEITVDKWTHVALTIEDTASPDVTFRWYLDGVEKDQQDGLQVSTHSGNISIGRNGGAVRYPTSFSSGSTYNGAFSGQNNVDNNFDGNISLLRIWNVARTAAEIDTNKSTYLTAGTSLVAYQDGDQVNYEANGASSIAATTTANGSNTSYTWNGGTSSDFSNDTNWAATSPEVSKTQTVVIQNGSNNPEITSEVKIGRLTIEAGAEVVVKSGGTLNIFYGLTNNGTITVEDGGALIFNSCNATIAGSGDFNIKRATPNYSGNDFYSYWSSPVIATDSNIATVFPDAELIYRFDASSTNSDWAFHGTADFNPGVGYAIQNEGVGGQLRTFTGKLNEGDVVVNVFNSSNLASTDPDNVWSTSGDNLVGNPYFSAIDWDLVSADTDNADIDGTIYLWNQNTAEVGDNNVSDYLQYNATGGLSNTTTGKIGSGQGFFVRTSTNSTLTFKTTHQIVANNTQFYKSDKAKVTEKREGRSWFTFNKGNKTNTLLVGFLKGATNRYDRLYDAPFDISQKSMGFYSHVRGGAKASIQGLPVLKRDKKVVKLGFVVDELGEYSIGIQDEKIDEDYYIYLRDTEAKKTVDLRQRDYTFTIDTVGENNTRFKIIYTKDKRRATKKTGKEAILVEEVDSEDFAVYVDGAKELIVEYDFDVDNIKDVTLYTIQGRKVKTFLGTDAKNISNLKTGTYIVNTTLIDNRNFTKKILIAN</sequence>
<gene>
    <name evidence="2" type="ORF">WG950_06920</name>
</gene>
<dbReference type="Gene3D" id="2.60.120.200">
    <property type="match status" value="1"/>
</dbReference>
<protein>
    <submittedName>
        <fullName evidence="2">LamG-like jellyroll fold domain-containing protein</fullName>
    </submittedName>
</protein>
<name>A0ABZ2TVD4_9FLAO</name>
<dbReference type="Pfam" id="PF13385">
    <property type="entry name" value="Laminin_G_3"/>
    <property type="match status" value="1"/>
</dbReference>
<keyword evidence="3" id="KW-1185">Reference proteome</keyword>
<keyword evidence="1" id="KW-0732">Signal</keyword>
<evidence type="ECO:0000313" key="2">
    <source>
        <dbReference type="EMBL" id="WYW56971.1"/>
    </source>
</evidence>
<organism evidence="2 3">
    <name type="scientific">Polaribacter marinaquae</name>
    <dbReference type="NCBI Taxonomy" id="1642819"/>
    <lineage>
        <taxon>Bacteria</taxon>
        <taxon>Pseudomonadati</taxon>
        <taxon>Bacteroidota</taxon>
        <taxon>Flavobacteriia</taxon>
        <taxon>Flavobacteriales</taxon>
        <taxon>Flavobacteriaceae</taxon>
    </lineage>
</organism>
<dbReference type="NCBIfam" id="TIGR04183">
    <property type="entry name" value="Por_Secre_tail"/>
    <property type="match status" value="1"/>
</dbReference>
<proteinExistence type="predicted"/>
<dbReference type="EMBL" id="CP150496">
    <property type="protein sequence ID" value="WYW56971.1"/>
    <property type="molecule type" value="Genomic_DNA"/>
</dbReference>
<dbReference type="InterPro" id="IPR013320">
    <property type="entry name" value="ConA-like_dom_sf"/>
</dbReference>
<evidence type="ECO:0000256" key="1">
    <source>
        <dbReference type="ARBA" id="ARBA00022729"/>
    </source>
</evidence>
<reference evidence="2 3" key="1">
    <citation type="submission" date="2024-03" db="EMBL/GenBank/DDBJ databases">
        <authorList>
            <person name="Cao K."/>
        </authorList>
    </citation>
    <scope>NUCLEOTIDE SEQUENCE [LARGE SCALE GENOMIC DNA]</scope>
    <source>
        <strain evidence="2 3">MCCC 1K00696</strain>
    </source>
</reference>
<dbReference type="Proteomes" id="UP001491088">
    <property type="component" value="Chromosome"/>
</dbReference>